<sequence>MGPATSDNFARDRIVAAQAILASIFASQRALRALAPEYSWAGLGNLLGDFGELLATDHYALTKAPAGSGDYDARRQDGLSVQIKTNYASSQIGFRGEADFLLVLGVKHDGSWEEIYYGPYAPVKAAARFSARDNKHMVAVGRLRALAIANHAGNIEVGTT</sequence>
<dbReference type="Pfam" id="PF22522">
    <property type="entry name" value="DUF6998"/>
    <property type="match status" value="1"/>
</dbReference>
<evidence type="ECO:0000313" key="3">
    <source>
        <dbReference type="Proteomes" id="UP001321580"/>
    </source>
</evidence>
<evidence type="ECO:0000313" key="2">
    <source>
        <dbReference type="EMBL" id="MDI9239455.1"/>
    </source>
</evidence>
<accession>A0ABT6XH22</accession>
<comment type="caution">
    <text evidence="2">The sequence shown here is derived from an EMBL/GenBank/DDBJ whole genome shotgun (WGS) entry which is preliminary data.</text>
</comment>
<feature type="domain" description="DUF6998" evidence="1">
    <location>
        <begin position="23"/>
        <end position="147"/>
    </location>
</feature>
<keyword evidence="3" id="KW-1185">Reference proteome</keyword>
<dbReference type="RefSeq" id="WP_283212840.1">
    <property type="nucleotide sequence ID" value="NZ_JASGBI010000001.1"/>
</dbReference>
<evidence type="ECO:0000259" key="1">
    <source>
        <dbReference type="Pfam" id="PF22522"/>
    </source>
</evidence>
<proteinExistence type="predicted"/>
<dbReference type="EMBL" id="JASGBI010000001">
    <property type="protein sequence ID" value="MDI9239455.1"/>
    <property type="molecule type" value="Genomic_DNA"/>
</dbReference>
<dbReference type="InterPro" id="IPR054267">
    <property type="entry name" value="DUF6998"/>
</dbReference>
<organism evidence="2 3">
    <name type="scientific">Lysobacter stagni</name>
    <dbReference type="NCBI Taxonomy" id="3045172"/>
    <lineage>
        <taxon>Bacteria</taxon>
        <taxon>Pseudomonadati</taxon>
        <taxon>Pseudomonadota</taxon>
        <taxon>Gammaproteobacteria</taxon>
        <taxon>Lysobacterales</taxon>
        <taxon>Lysobacteraceae</taxon>
        <taxon>Lysobacter</taxon>
    </lineage>
</organism>
<reference evidence="2 3" key="1">
    <citation type="submission" date="2023-05" db="EMBL/GenBank/DDBJ databases">
        <title>Lysobacter sp. strain LF1 Genome sequencing and assembly.</title>
        <authorList>
            <person name="Jung Y."/>
        </authorList>
    </citation>
    <scope>NUCLEOTIDE SEQUENCE [LARGE SCALE GENOMIC DNA]</scope>
    <source>
        <strain evidence="2 3">LF1</strain>
    </source>
</reference>
<gene>
    <name evidence="2" type="ORF">QLQ15_11125</name>
</gene>
<protein>
    <recommendedName>
        <fullName evidence="1">DUF6998 domain-containing protein</fullName>
    </recommendedName>
</protein>
<dbReference type="Proteomes" id="UP001321580">
    <property type="component" value="Unassembled WGS sequence"/>
</dbReference>
<name>A0ABT6XH22_9GAMM</name>